<dbReference type="RefSeq" id="WP_090590849.1">
    <property type="nucleotide sequence ID" value="NZ_LT629688.1"/>
</dbReference>
<evidence type="ECO:0000256" key="9">
    <source>
        <dbReference type="ARBA" id="ARBA00023125"/>
    </source>
</evidence>
<dbReference type="FunFam" id="3.10.150.10:FF:000001">
    <property type="entry name" value="Beta sliding clamp"/>
    <property type="match status" value="1"/>
</dbReference>
<dbReference type="OrthoDB" id="468978at2"/>
<dbReference type="EMBL" id="LT629688">
    <property type="protein sequence ID" value="SDD36314.1"/>
    <property type="molecule type" value="Genomic_DNA"/>
</dbReference>
<evidence type="ECO:0000256" key="1">
    <source>
        <dbReference type="ARBA" id="ARBA00004496"/>
    </source>
</evidence>
<keyword evidence="6 10" id="KW-0548">Nucleotidyltransferase</keyword>
<evidence type="ECO:0000259" key="13">
    <source>
        <dbReference type="Pfam" id="PF02768"/>
    </source>
</evidence>
<accession>A0A1G6U516</accession>
<comment type="subunit">
    <text evidence="10">Forms a ring-shaped head-to-tail homodimer around DNA.</text>
</comment>
<keyword evidence="15" id="KW-1185">Reference proteome</keyword>
<evidence type="ECO:0000256" key="6">
    <source>
        <dbReference type="ARBA" id="ARBA00022695"/>
    </source>
</evidence>
<evidence type="ECO:0000256" key="5">
    <source>
        <dbReference type="ARBA" id="ARBA00022679"/>
    </source>
</evidence>
<dbReference type="InterPro" id="IPR022635">
    <property type="entry name" value="DNA_polIII_beta_C"/>
</dbReference>
<dbReference type="Pfam" id="PF02768">
    <property type="entry name" value="DNA_pol3_beta_3"/>
    <property type="match status" value="1"/>
</dbReference>
<dbReference type="Proteomes" id="UP000198546">
    <property type="component" value="Chromosome i"/>
</dbReference>
<dbReference type="InterPro" id="IPR046938">
    <property type="entry name" value="DNA_clamp_sf"/>
</dbReference>
<evidence type="ECO:0000259" key="12">
    <source>
        <dbReference type="Pfam" id="PF02767"/>
    </source>
</evidence>
<dbReference type="PIRSF" id="PIRSF000804">
    <property type="entry name" value="DNA_pol_III_b"/>
    <property type="match status" value="1"/>
</dbReference>
<dbReference type="STRING" id="675864.SAMN04489747_0794"/>
<evidence type="ECO:0000256" key="7">
    <source>
        <dbReference type="ARBA" id="ARBA00022705"/>
    </source>
</evidence>
<evidence type="ECO:0000256" key="4">
    <source>
        <dbReference type="ARBA" id="ARBA00022490"/>
    </source>
</evidence>
<dbReference type="SUPFAM" id="SSF55979">
    <property type="entry name" value="DNA clamp"/>
    <property type="match status" value="3"/>
</dbReference>
<sequence length="388" mass="40880">MKIRLERDVLAEAVQWAARSLPTRPSVPILAGLLLRAEGDSVVLSSFDYETSTQVHARAEVSDEGQVLVSGRLLSDICRSLPGKPVDITADDSRMELVCGSARFTLQTLPVGEYPALPSMPEQTGTVASDAFARAVSQVVVAAGRDELLPVFTGVRMEIDGETISLLATDRYRMALKELSWSPASPSASGAALVPAKVLSDTARSLTAGENVSVSLSAASQGDGLIGFEGAGSGGQRETTTRLLDGEFPKVRHLMSIQPQLTVRGSTQEIIDAAKRVALVAERNTALRMLIGDGSITLEAATGDQAQASEALSATVDLHGAAEPSLDAAGFNPSYLLDALGALDAPYVNLSFTVPGKPCLLTGLAEIDGEPLTDYRHVIMLMRLPATR</sequence>
<dbReference type="Pfam" id="PF00712">
    <property type="entry name" value="DNA_pol3_beta"/>
    <property type="match status" value="1"/>
</dbReference>
<evidence type="ECO:0000256" key="10">
    <source>
        <dbReference type="PIRNR" id="PIRNR000804"/>
    </source>
</evidence>
<dbReference type="InterPro" id="IPR001001">
    <property type="entry name" value="DNA_polIII_beta"/>
</dbReference>
<dbReference type="FunFam" id="3.10.150.10:FF:000005">
    <property type="entry name" value="Beta sliding clamp"/>
    <property type="match status" value="1"/>
</dbReference>
<keyword evidence="9" id="KW-0238">DNA-binding</keyword>
<evidence type="ECO:0000313" key="15">
    <source>
        <dbReference type="Proteomes" id="UP000198546"/>
    </source>
</evidence>
<evidence type="ECO:0000313" key="14">
    <source>
        <dbReference type="EMBL" id="SDD36314.1"/>
    </source>
</evidence>
<feature type="domain" description="DNA polymerase III beta sliding clamp N-terminal" evidence="11">
    <location>
        <begin position="1"/>
        <end position="118"/>
    </location>
</feature>
<dbReference type="SMART" id="SM00480">
    <property type="entry name" value="POL3Bc"/>
    <property type="match status" value="1"/>
</dbReference>
<comment type="similarity">
    <text evidence="2 10">Belongs to the beta sliding clamp family.</text>
</comment>
<evidence type="ECO:0000256" key="3">
    <source>
        <dbReference type="ARBA" id="ARBA00021035"/>
    </source>
</evidence>
<dbReference type="GO" id="GO:0003887">
    <property type="term" value="F:DNA-directed DNA polymerase activity"/>
    <property type="evidence" value="ECO:0007669"/>
    <property type="project" value="UniProtKB-UniRule"/>
</dbReference>
<dbReference type="CDD" id="cd00140">
    <property type="entry name" value="beta_clamp"/>
    <property type="match status" value="1"/>
</dbReference>
<evidence type="ECO:0000259" key="11">
    <source>
        <dbReference type="Pfam" id="PF00712"/>
    </source>
</evidence>
<evidence type="ECO:0000256" key="2">
    <source>
        <dbReference type="ARBA" id="ARBA00010752"/>
    </source>
</evidence>
<organism evidence="14 15">
    <name type="scientific">Auraticoccus monumenti</name>
    <dbReference type="NCBI Taxonomy" id="675864"/>
    <lineage>
        <taxon>Bacteria</taxon>
        <taxon>Bacillati</taxon>
        <taxon>Actinomycetota</taxon>
        <taxon>Actinomycetes</taxon>
        <taxon>Propionibacteriales</taxon>
        <taxon>Propionibacteriaceae</taxon>
        <taxon>Auraticoccus</taxon>
    </lineage>
</organism>
<protein>
    <recommendedName>
        <fullName evidence="3 10">Beta sliding clamp</fullName>
    </recommendedName>
</protein>
<dbReference type="GO" id="GO:0005737">
    <property type="term" value="C:cytoplasm"/>
    <property type="evidence" value="ECO:0007669"/>
    <property type="project" value="UniProtKB-SubCell"/>
</dbReference>
<keyword evidence="8 10" id="KW-0239">DNA-directed DNA polymerase</keyword>
<comment type="subcellular location">
    <subcellularLocation>
        <location evidence="1 10">Cytoplasm</location>
    </subcellularLocation>
</comment>
<reference evidence="14 15" key="1">
    <citation type="submission" date="2016-10" db="EMBL/GenBank/DDBJ databases">
        <authorList>
            <person name="de Groot N.N."/>
        </authorList>
    </citation>
    <scope>NUCLEOTIDE SEQUENCE [LARGE SCALE GENOMIC DNA]</scope>
    <source>
        <strain evidence="14 15">MON 2.2</strain>
    </source>
</reference>
<dbReference type="NCBIfam" id="TIGR00663">
    <property type="entry name" value="dnan"/>
    <property type="match status" value="1"/>
</dbReference>
<dbReference type="GO" id="GO:0008408">
    <property type="term" value="F:3'-5' exonuclease activity"/>
    <property type="evidence" value="ECO:0007669"/>
    <property type="project" value="InterPro"/>
</dbReference>
<keyword evidence="5 10" id="KW-0808">Transferase</keyword>
<dbReference type="GO" id="GO:0042802">
    <property type="term" value="F:identical protein binding"/>
    <property type="evidence" value="ECO:0007669"/>
    <property type="project" value="UniProtKB-ARBA"/>
</dbReference>
<comment type="function">
    <text evidence="10">Confers DNA tethering and processivity to DNA polymerases and other proteins. Acts as a clamp, forming a ring around DNA (a reaction catalyzed by the clamp-loading complex) which diffuses in an ATP-independent manner freely and bidirectionally along dsDNA. Initially characterized for its ability to contact the catalytic subunit of DNA polymerase III (Pol III), a complex, multichain enzyme responsible for most of the replicative synthesis in bacteria; Pol III exhibits 3'-5' exonuclease proofreading activity. The beta chain is required for initiation of replication as well as for processivity of DNA replication.</text>
</comment>
<dbReference type="GO" id="GO:0006271">
    <property type="term" value="P:DNA strand elongation involved in DNA replication"/>
    <property type="evidence" value="ECO:0007669"/>
    <property type="project" value="TreeGrafter"/>
</dbReference>
<dbReference type="GO" id="GO:0003677">
    <property type="term" value="F:DNA binding"/>
    <property type="evidence" value="ECO:0007669"/>
    <property type="project" value="UniProtKB-UniRule"/>
</dbReference>
<gene>
    <name evidence="14" type="ORF">SAMN04489747_0794</name>
</gene>
<name>A0A1G6U516_9ACTN</name>
<feature type="domain" description="DNA polymerase III beta sliding clamp central" evidence="12">
    <location>
        <begin position="127"/>
        <end position="250"/>
    </location>
</feature>
<dbReference type="Gene3D" id="3.10.150.10">
    <property type="entry name" value="DNA Polymerase III, subunit A, domain 2"/>
    <property type="match status" value="3"/>
</dbReference>
<dbReference type="InterPro" id="IPR022637">
    <property type="entry name" value="DNA_polIII_beta_cen"/>
</dbReference>
<dbReference type="PANTHER" id="PTHR30478">
    <property type="entry name" value="DNA POLYMERASE III SUBUNIT BETA"/>
    <property type="match status" value="1"/>
</dbReference>
<keyword evidence="7 10" id="KW-0235">DNA replication</keyword>
<dbReference type="PANTHER" id="PTHR30478:SF0">
    <property type="entry name" value="BETA SLIDING CLAMP"/>
    <property type="match status" value="1"/>
</dbReference>
<dbReference type="Pfam" id="PF02767">
    <property type="entry name" value="DNA_pol3_beta_2"/>
    <property type="match status" value="1"/>
</dbReference>
<dbReference type="GO" id="GO:0009360">
    <property type="term" value="C:DNA polymerase III complex"/>
    <property type="evidence" value="ECO:0007669"/>
    <property type="project" value="InterPro"/>
</dbReference>
<dbReference type="AlphaFoldDB" id="A0A1G6U516"/>
<evidence type="ECO:0000256" key="8">
    <source>
        <dbReference type="ARBA" id="ARBA00022932"/>
    </source>
</evidence>
<proteinExistence type="inferred from homology"/>
<feature type="domain" description="DNA polymerase III beta sliding clamp C-terminal" evidence="13">
    <location>
        <begin position="262"/>
        <end position="365"/>
    </location>
</feature>
<dbReference type="InterPro" id="IPR022634">
    <property type="entry name" value="DNA_polIII_beta_N"/>
</dbReference>
<keyword evidence="4 10" id="KW-0963">Cytoplasm</keyword>